<comment type="caution">
    <text evidence="4">The sequence shown here is derived from an EMBL/GenBank/DDBJ whole genome shotgun (WGS) entry which is preliminary data.</text>
</comment>
<sequence length="190" mass="21051">MMIMTTMTRLRCISCARKPDQYLSPGVILCLFTDFVGADGTSSSLRMTQATALAVTFSLLAFVLLFTTGEAVQCYICSWTPRNQANRTDYCTRANFDPEKNFAHECAHGCEFFSQNDLNGDFEHVRRNCAPQNPTHKGCLTESSRAWSMVRCFCNADYCNAAPATRTTALTAALVLLPLWFGLAAARMPT</sequence>
<dbReference type="PANTHER" id="PTHR33562:SF27">
    <property type="entry name" value="PROTEIN QUIVER"/>
    <property type="match status" value="1"/>
</dbReference>
<feature type="transmembrane region" description="Helical" evidence="3">
    <location>
        <begin position="48"/>
        <end position="66"/>
    </location>
</feature>
<dbReference type="Proteomes" id="UP001321473">
    <property type="component" value="Unassembled WGS sequence"/>
</dbReference>
<evidence type="ECO:0000313" key="4">
    <source>
        <dbReference type="EMBL" id="KAK8758800.1"/>
    </source>
</evidence>
<keyword evidence="3" id="KW-1133">Transmembrane helix</keyword>
<accession>A0AAQ4D8L0</accession>
<dbReference type="AlphaFoldDB" id="A0AAQ4D8L0"/>
<dbReference type="InterPro" id="IPR031424">
    <property type="entry name" value="QVR-like"/>
</dbReference>
<evidence type="ECO:0000313" key="5">
    <source>
        <dbReference type="Proteomes" id="UP001321473"/>
    </source>
</evidence>
<dbReference type="PANTHER" id="PTHR33562">
    <property type="entry name" value="ATILLA, ISOFORM B-RELATED-RELATED"/>
    <property type="match status" value="1"/>
</dbReference>
<dbReference type="Pfam" id="PF17064">
    <property type="entry name" value="QVR"/>
    <property type="match status" value="1"/>
</dbReference>
<dbReference type="EMBL" id="JARKHS020033693">
    <property type="protein sequence ID" value="KAK8758800.1"/>
    <property type="molecule type" value="Genomic_DNA"/>
</dbReference>
<evidence type="ECO:0000256" key="1">
    <source>
        <dbReference type="ARBA" id="ARBA00022729"/>
    </source>
</evidence>
<dbReference type="InterPro" id="IPR050975">
    <property type="entry name" value="Sleep_regulator"/>
</dbReference>
<name>A0AAQ4D8L0_AMBAM</name>
<keyword evidence="5" id="KW-1185">Reference proteome</keyword>
<evidence type="ECO:0000256" key="2">
    <source>
        <dbReference type="ARBA" id="ARBA00023180"/>
    </source>
</evidence>
<evidence type="ECO:0008006" key="6">
    <source>
        <dbReference type="Google" id="ProtNLM"/>
    </source>
</evidence>
<gene>
    <name evidence="4" type="ORF">V5799_003560</name>
</gene>
<dbReference type="GO" id="GO:0032222">
    <property type="term" value="P:regulation of synaptic transmission, cholinergic"/>
    <property type="evidence" value="ECO:0007669"/>
    <property type="project" value="InterPro"/>
</dbReference>
<proteinExistence type="predicted"/>
<keyword evidence="1" id="KW-0732">Signal</keyword>
<reference evidence="4 5" key="1">
    <citation type="journal article" date="2023" name="Arcadia Sci">
        <title>De novo assembly of a long-read Amblyomma americanum tick genome.</title>
        <authorList>
            <person name="Chou S."/>
            <person name="Poskanzer K.E."/>
            <person name="Rollins M."/>
            <person name="Thuy-Boun P.S."/>
        </authorList>
    </citation>
    <scope>NUCLEOTIDE SEQUENCE [LARGE SCALE GENOMIC DNA]</scope>
    <source>
        <strain evidence="4">F_SG_1</strain>
        <tissue evidence="4">Salivary glands</tissue>
    </source>
</reference>
<organism evidence="4 5">
    <name type="scientific">Amblyomma americanum</name>
    <name type="common">Lone star tick</name>
    <dbReference type="NCBI Taxonomy" id="6943"/>
    <lineage>
        <taxon>Eukaryota</taxon>
        <taxon>Metazoa</taxon>
        <taxon>Ecdysozoa</taxon>
        <taxon>Arthropoda</taxon>
        <taxon>Chelicerata</taxon>
        <taxon>Arachnida</taxon>
        <taxon>Acari</taxon>
        <taxon>Parasitiformes</taxon>
        <taxon>Ixodida</taxon>
        <taxon>Ixodoidea</taxon>
        <taxon>Ixodidae</taxon>
        <taxon>Amblyomminae</taxon>
        <taxon>Amblyomma</taxon>
    </lineage>
</organism>
<protein>
    <recommendedName>
        <fullName evidence="6">Protein sleepless</fullName>
    </recommendedName>
</protein>
<keyword evidence="3" id="KW-0472">Membrane</keyword>
<evidence type="ECO:0000256" key="3">
    <source>
        <dbReference type="SAM" id="Phobius"/>
    </source>
</evidence>
<keyword evidence="2" id="KW-0325">Glycoprotein</keyword>
<keyword evidence="3" id="KW-0812">Transmembrane</keyword>
<dbReference type="GO" id="GO:0030431">
    <property type="term" value="P:sleep"/>
    <property type="evidence" value="ECO:0007669"/>
    <property type="project" value="InterPro"/>
</dbReference>